<dbReference type="InterPro" id="IPR011010">
    <property type="entry name" value="DNA_brk_join_enz"/>
</dbReference>
<dbReference type="KEGG" id="cace:CACET_c08440"/>
<dbReference type="EMBL" id="CP009687">
    <property type="protein sequence ID" value="AKL94353.1"/>
    <property type="molecule type" value="Genomic_DNA"/>
</dbReference>
<keyword evidence="1" id="KW-0238">DNA-binding</keyword>
<name>A0A0D8IDR4_9CLOT</name>
<dbReference type="InterPro" id="IPR044068">
    <property type="entry name" value="CB"/>
</dbReference>
<gene>
    <name evidence="3" type="primary">xerD1</name>
    <name evidence="3" type="ORF">CACET_c08440</name>
</gene>
<dbReference type="RefSeq" id="WP_044823497.1">
    <property type="nucleotide sequence ID" value="NZ_CP009687.1"/>
</dbReference>
<organism evidence="3 4">
    <name type="scientific">Clostridium aceticum</name>
    <dbReference type="NCBI Taxonomy" id="84022"/>
    <lineage>
        <taxon>Bacteria</taxon>
        <taxon>Bacillati</taxon>
        <taxon>Bacillota</taxon>
        <taxon>Clostridia</taxon>
        <taxon>Eubacteriales</taxon>
        <taxon>Clostridiaceae</taxon>
        <taxon>Clostridium</taxon>
    </lineage>
</organism>
<dbReference type="Gene3D" id="1.10.443.10">
    <property type="entry name" value="Intergrase catalytic core"/>
    <property type="match status" value="1"/>
</dbReference>
<dbReference type="SUPFAM" id="SSF56349">
    <property type="entry name" value="DNA breaking-rejoining enzymes"/>
    <property type="match status" value="1"/>
</dbReference>
<dbReference type="OrthoDB" id="9801717at2"/>
<dbReference type="STRING" id="84022.CACET_c08440"/>
<dbReference type="GO" id="GO:0015074">
    <property type="term" value="P:DNA integration"/>
    <property type="evidence" value="ECO:0007669"/>
    <property type="project" value="InterPro"/>
</dbReference>
<keyword evidence="2" id="KW-0233">DNA recombination</keyword>
<dbReference type="InterPro" id="IPR010998">
    <property type="entry name" value="Integrase_recombinase_N"/>
</dbReference>
<dbReference type="PANTHER" id="PTHR30349">
    <property type="entry name" value="PHAGE INTEGRASE-RELATED"/>
    <property type="match status" value="1"/>
</dbReference>
<dbReference type="PANTHER" id="PTHR30349:SF81">
    <property type="entry name" value="TYROSINE RECOMBINASE XERC"/>
    <property type="match status" value="1"/>
</dbReference>
<proteinExistence type="predicted"/>
<protein>
    <submittedName>
        <fullName evidence="3">Site-specific recombinase XerD</fullName>
    </submittedName>
</protein>
<dbReference type="Pfam" id="PF13102">
    <property type="entry name" value="Phage_int_SAM_5"/>
    <property type="match status" value="1"/>
</dbReference>
<dbReference type="Proteomes" id="UP000035704">
    <property type="component" value="Chromosome"/>
</dbReference>
<dbReference type="InterPro" id="IPR025269">
    <property type="entry name" value="SAM-like_dom"/>
</dbReference>
<keyword evidence="4" id="KW-1185">Reference proteome</keyword>
<evidence type="ECO:0000313" key="4">
    <source>
        <dbReference type="Proteomes" id="UP000035704"/>
    </source>
</evidence>
<dbReference type="InterPro" id="IPR050090">
    <property type="entry name" value="Tyrosine_recombinase_XerCD"/>
</dbReference>
<dbReference type="InterPro" id="IPR002104">
    <property type="entry name" value="Integrase_catalytic"/>
</dbReference>
<dbReference type="Pfam" id="PF00589">
    <property type="entry name" value="Phage_integrase"/>
    <property type="match status" value="1"/>
</dbReference>
<evidence type="ECO:0000256" key="2">
    <source>
        <dbReference type="ARBA" id="ARBA00023172"/>
    </source>
</evidence>
<dbReference type="PROSITE" id="PS51898">
    <property type="entry name" value="TYR_RECOMBINASE"/>
    <property type="match status" value="1"/>
</dbReference>
<dbReference type="AlphaFoldDB" id="A0A0D8IDR4"/>
<dbReference type="GO" id="GO:0003677">
    <property type="term" value="F:DNA binding"/>
    <property type="evidence" value="ECO:0007669"/>
    <property type="project" value="UniProtKB-UniRule"/>
</dbReference>
<dbReference type="Gene3D" id="1.10.150.130">
    <property type="match status" value="1"/>
</dbReference>
<dbReference type="PROSITE" id="PS51900">
    <property type="entry name" value="CB"/>
    <property type="match status" value="1"/>
</dbReference>
<accession>A0A0D8IDR4</accession>
<evidence type="ECO:0000256" key="1">
    <source>
        <dbReference type="ARBA" id="ARBA00023125"/>
    </source>
</evidence>
<dbReference type="PATRIC" id="fig|84022.5.peg.2481"/>
<reference evidence="3 4" key="1">
    <citation type="submission" date="2014-10" db="EMBL/GenBank/DDBJ databases">
        <title>Genome sequence of Clostridium aceticum DSM 1496.</title>
        <authorList>
            <person name="Poehlein A."/>
            <person name="Schiel-Bengelsdorf B."/>
            <person name="Gottschalk G."/>
            <person name="Duerre P."/>
            <person name="Daniel R."/>
        </authorList>
    </citation>
    <scope>NUCLEOTIDE SEQUENCE [LARGE SCALE GENOMIC DNA]</scope>
    <source>
        <strain evidence="3 4">DSM 1496</strain>
    </source>
</reference>
<dbReference type="InterPro" id="IPR013762">
    <property type="entry name" value="Integrase-like_cat_sf"/>
</dbReference>
<dbReference type="GO" id="GO:0006310">
    <property type="term" value="P:DNA recombination"/>
    <property type="evidence" value="ECO:0007669"/>
    <property type="project" value="UniProtKB-KW"/>
</dbReference>
<evidence type="ECO:0000313" key="3">
    <source>
        <dbReference type="EMBL" id="AKL94353.1"/>
    </source>
</evidence>
<sequence>MRSNAIPEEKLFFSMTLEFLETYMPRQLGRSPKTIKSYRDSLTIFRRFLLGEKQLSVRRFLFEECTPALIQDFIIYLKKAGNSPGTCNQRLTALRTYLWFATDRDISLQSIALRISKLPQCKTPKKEKETLSDHALKCLLEQPKNTKIGLRDRTMMILLYDSAIRLDELLSLTLQDLMLNTNEPYIRITGKGNKERIVAINTRTTEHLLQYLRIFHPDIIKTSLAFYTKIKGQTGKMSEGNVERFIRQYGKQAKTICEEVPDNVYPHMLRRTRATDLYQNGVELALVSKILGHASIETTKIYATPSMEMMRQALESVETPEQATEKPLWKKCSEEELAKLCGLR</sequence>